<reference evidence="1 2" key="1">
    <citation type="submission" date="2018-01" db="EMBL/GenBank/DDBJ databases">
        <title>Draft genome sequence of Jiangella sp. GTF31.</title>
        <authorList>
            <person name="Sahin N."/>
            <person name="Ay H."/>
            <person name="Saygin H."/>
        </authorList>
    </citation>
    <scope>NUCLEOTIDE SEQUENCE [LARGE SCALE GENOMIC DNA]</scope>
    <source>
        <strain evidence="1 2">GTF31</strain>
    </source>
</reference>
<proteinExistence type="predicted"/>
<sequence>MTTTAVTVDLAARPVRDLNAALHAPDPAPRWRVVNPAGAHNVAVGVDAPVAVQIDGPVGYYCAGMNQRADVLVRGNAGTGLAENIMSGSVRITGSASQSVAASGCGGLVVVDGDTGARCGIALRGADVVVGGSVGHMSAFMAQAGRIVVCGDAGHSLGDSIYEARLYVRGAVASLGTDCVEKPMLGEHLAELAGLLTWAGRDEDPAAFRRYGSARRLYHFDSANHTAY</sequence>
<dbReference type="PIRSF" id="PIRSF006519">
    <property type="entry name" value="GOGAT_dom3"/>
    <property type="match status" value="1"/>
</dbReference>
<evidence type="ECO:0000313" key="2">
    <source>
        <dbReference type="Proteomes" id="UP000248764"/>
    </source>
</evidence>
<protein>
    <submittedName>
        <fullName evidence="1">Glutamate synthase</fullName>
    </submittedName>
</protein>
<dbReference type="Gene3D" id="2.160.20.60">
    <property type="entry name" value="Glutamate synthase, alpha subunit, C-terminal domain"/>
    <property type="match status" value="1"/>
</dbReference>
<organism evidence="1 2">
    <name type="scientific">Jiangella anatolica</name>
    <dbReference type="NCBI Taxonomy" id="2670374"/>
    <lineage>
        <taxon>Bacteria</taxon>
        <taxon>Bacillati</taxon>
        <taxon>Actinomycetota</taxon>
        <taxon>Actinomycetes</taxon>
        <taxon>Jiangellales</taxon>
        <taxon>Jiangellaceae</taxon>
        <taxon>Jiangella</taxon>
    </lineage>
</organism>
<dbReference type="CDD" id="cd00504">
    <property type="entry name" value="GXGXG"/>
    <property type="match status" value="1"/>
</dbReference>
<dbReference type="InterPro" id="IPR012061">
    <property type="entry name" value="Glu_synth_lsu_3"/>
</dbReference>
<dbReference type="InterPro" id="IPR036485">
    <property type="entry name" value="Glu_synth_asu_C_sf"/>
</dbReference>
<dbReference type="PANTHER" id="PTHR39673">
    <property type="entry name" value="TUNGSTEN FORMYLMETHANOFURAN DEHYDROGENASE, SUBUNIT C (FWDC)"/>
    <property type="match status" value="1"/>
</dbReference>
<accession>A0A2W2CL28</accession>
<dbReference type="GO" id="GO:0016491">
    <property type="term" value="F:oxidoreductase activity"/>
    <property type="evidence" value="ECO:0007669"/>
    <property type="project" value="InterPro"/>
</dbReference>
<dbReference type="PANTHER" id="PTHR39673:SF5">
    <property type="entry name" value="TUNGSTEN-CONTAINING FORMYLMETHANOFURAN DEHYDROGENASE 2 SUBUNIT C"/>
    <property type="match status" value="1"/>
</dbReference>
<name>A0A2W2CL28_9ACTN</name>
<dbReference type="EMBL" id="POTW01000073">
    <property type="protein sequence ID" value="PZF80883.1"/>
    <property type="molecule type" value="Genomic_DNA"/>
</dbReference>
<comment type="caution">
    <text evidence="1">The sequence shown here is derived from an EMBL/GenBank/DDBJ whole genome shotgun (WGS) entry which is preliminary data.</text>
</comment>
<gene>
    <name evidence="1" type="ORF">C1I92_23770</name>
</gene>
<dbReference type="AlphaFoldDB" id="A0A2W2CL28"/>
<dbReference type="Proteomes" id="UP000248764">
    <property type="component" value="Unassembled WGS sequence"/>
</dbReference>
<dbReference type="SUPFAM" id="SSF69336">
    <property type="entry name" value="Alpha subunit of glutamate synthase, C-terminal domain"/>
    <property type="match status" value="1"/>
</dbReference>
<keyword evidence="2" id="KW-1185">Reference proteome</keyword>
<evidence type="ECO:0000313" key="1">
    <source>
        <dbReference type="EMBL" id="PZF80883.1"/>
    </source>
</evidence>